<organism evidence="2">
    <name type="scientific">uncultured bacterium</name>
    <name type="common">gcode 4</name>
    <dbReference type="NCBI Taxonomy" id="1234023"/>
    <lineage>
        <taxon>Bacteria</taxon>
        <taxon>environmental samples</taxon>
    </lineage>
</organism>
<accession>K2FB03</accession>
<gene>
    <name evidence="2" type="ORF">ACD_3C00081G0003</name>
</gene>
<dbReference type="AlphaFoldDB" id="K2FB03"/>
<evidence type="ECO:0000313" key="2">
    <source>
        <dbReference type="EMBL" id="EKE28306.1"/>
    </source>
</evidence>
<proteinExistence type="predicted"/>
<reference evidence="2" key="1">
    <citation type="journal article" date="2012" name="Science">
        <title>Fermentation, hydrogen, and sulfur metabolism in multiple uncultivated bacterial phyla.</title>
        <authorList>
            <person name="Wrighton K.C."/>
            <person name="Thomas B.C."/>
            <person name="Sharon I."/>
            <person name="Miller C.S."/>
            <person name="Castelle C.J."/>
            <person name="VerBerkmoes N.C."/>
            <person name="Wilkins M.J."/>
            <person name="Hettich R.L."/>
            <person name="Lipton M.S."/>
            <person name="Williams K.H."/>
            <person name="Long P.E."/>
            <person name="Banfield J.F."/>
        </authorList>
    </citation>
    <scope>NUCLEOTIDE SEQUENCE [LARGE SCALE GENOMIC DNA]</scope>
</reference>
<comment type="caution">
    <text evidence="2">The sequence shown here is derived from an EMBL/GenBank/DDBJ whole genome shotgun (WGS) entry which is preliminary data.</text>
</comment>
<protein>
    <submittedName>
        <fullName evidence="2">Uncharacterized protein</fullName>
    </submittedName>
</protein>
<evidence type="ECO:0000256" key="1">
    <source>
        <dbReference type="SAM" id="Coils"/>
    </source>
</evidence>
<keyword evidence="1" id="KW-0175">Coiled coil</keyword>
<name>K2FB03_9BACT</name>
<sequence length="117" mass="14253">MFELKTLEQYKYFYPDEIDNFSDNDIIEKLFFDDIVVRDELLSQLNIADWPELDNLRNNLIDLNLKLFHHYSDYIHKHSLLVEDLSREMETEKKNTLLEKEILEKEKEIEVLEDVLF</sequence>
<dbReference type="EMBL" id="AMFJ01000355">
    <property type="protein sequence ID" value="EKE28306.1"/>
    <property type="molecule type" value="Genomic_DNA"/>
</dbReference>
<feature type="coiled-coil region" evidence="1">
    <location>
        <begin position="86"/>
        <end position="115"/>
    </location>
</feature>